<feature type="domain" description="Ribonuclease H2 subunit B wHTH" evidence="1">
    <location>
        <begin position="5"/>
        <end position="128"/>
    </location>
</feature>
<dbReference type="EMBL" id="BAABUJ010000017">
    <property type="protein sequence ID" value="GAA5800983.1"/>
    <property type="molecule type" value="Genomic_DNA"/>
</dbReference>
<dbReference type="InterPro" id="IPR040456">
    <property type="entry name" value="RNase_H2_suB"/>
</dbReference>
<protein>
    <recommendedName>
        <fullName evidence="1">Ribonuclease H2 subunit B wHTH domain-containing protein</fullName>
    </recommendedName>
</protein>
<dbReference type="Gene3D" id="1.10.20.120">
    <property type="match status" value="1"/>
</dbReference>
<reference evidence="2 3" key="1">
    <citation type="submission" date="2024-04" db="EMBL/GenBank/DDBJ databases">
        <title>genome sequences of Mucor flavus KT1a and Helicostylum pulchrum KT1b strains isolation_sourced from the surface of a dry-aged beef.</title>
        <authorList>
            <person name="Toyotome T."/>
            <person name="Hosono M."/>
            <person name="Torimaru M."/>
            <person name="Fukuda K."/>
            <person name="Mikami N."/>
        </authorList>
    </citation>
    <scope>NUCLEOTIDE SEQUENCE [LARGE SCALE GENOMIC DNA]</scope>
    <source>
        <strain evidence="2 3">KT1b</strain>
    </source>
</reference>
<dbReference type="Proteomes" id="UP001476247">
    <property type="component" value="Unassembled WGS sequence"/>
</dbReference>
<sequence>MDPLFMALPIIEQASKENKFRSLDDIFSRENVNIEVVVNDSMDEEALAEEYSKPIDVHRLTNISGFKEQLGHLCDMKEITSNLFVYKLNEENTLNWLVKKVDAIMSNEHFKELFEQVTKEQDLMKIEAVYTLSSYINQGWFNKLLTKLDLDEKKEELGDITNYVTDVSPSTYFKRVHPDERMLDAPAKKKKLEVPRSLSKVNTRGMKPLTSFFTKK</sequence>
<proteinExistence type="predicted"/>
<dbReference type="PANTHER" id="PTHR13383:SF11">
    <property type="entry name" value="RIBONUCLEASE H2 SUBUNIT B"/>
    <property type="match status" value="1"/>
</dbReference>
<organism evidence="2 3">
    <name type="scientific">Helicostylum pulchrum</name>
    <dbReference type="NCBI Taxonomy" id="562976"/>
    <lineage>
        <taxon>Eukaryota</taxon>
        <taxon>Fungi</taxon>
        <taxon>Fungi incertae sedis</taxon>
        <taxon>Mucoromycota</taxon>
        <taxon>Mucoromycotina</taxon>
        <taxon>Mucoromycetes</taxon>
        <taxon>Mucorales</taxon>
        <taxon>Mucorineae</taxon>
        <taxon>Mucoraceae</taxon>
        <taxon>Helicostylum</taxon>
    </lineage>
</organism>
<dbReference type="InterPro" id="IPR019024">
    <property type="entry name" value="RNase_H2_suB_wHTH"/>
</dbReference>
<dbReference type="PANTHER" id="PTHR13383">
    <property type="entry name" value="RIBONUCLEASE H2 SUBUNIT B"/>
    <property type="match status" value="1"/>
</dbReference>
<gene>
    <name evidence="2" type="ORF">HPULCUR_006423</name>
</gene>
<name>A0ABP9Y1V8_9FUNG</name>
<evidence type="ECO:0000313" key="2">
    <source>
        <dbReference type="EMBL" id="GAA5800983.1"/>
    </source>
</evidence>
<accession>A0ABP9Y1V8</accession>
<keyword evidence="3" id="KW-1185">Reference proteome</keyword>
<comment type="caution">
    <text evidence="2">The sequence shown here is derived from an EMBL/GenBank/DDBJ whole genome shotgun (WGS) entry which is preliminary data.</text>
</comment>
<evidence type="ECO:0000259" key="1">
    <source>
        <dbReference type="Pfam" id="PF09468"/>
    </source>
</evidence>
<evidence type="ECO:0000313" key="3">
    <source>
        <dbReference type="Proteomes" id="UP001476247"/>
    </source>
</evidence>
<dbReference type="Pfam" id="PF09468">
    <property type="entry name" value="RNase_H2-Ydr279"/>
    <property type="match status" value="1"/>
</dbReference>